<evidence type="ECO:0000259" key="1">
    <source>
        <dbReference type="Pfam" id="PF00149"/>
    </source>
</evidence>
<organism evidence="2 3">
    <name type="scientific">Sphingopyxis terrae subsp. terrae NBRC 15098</name>
    <dbReference type="NCBI Taxonomy" id="1219058"/>
    <lineage>
        <taxon>Bacteria</taxon>
        <taxon>Pseudomonadati</taxon>
        <taxon>Pseudomonadota</taxon>
        <taxon>Alphaproteobacteria</taxon>
        <taxon>Sphingomonadales</taxon>
        <taxon>Sphingomonadaceae</taxon>
        <taxon>Sphingopyxis</taxon>
    </lineage>
</organism>
<dbReference type="Pfam" id="PF00149">
    <property type="entry name" value="Metallophos"/>
    <property type="match status" value="1"/>
</dbReference>
<dbReference type="STRING" id="1219058.AOA14_09300"/>
<dbReference type="PANTHER" id="PTHR39323:SF1">
    <property type="entry name" value="BLR1149 PROTEIN"/>
    <property type="match status" value="1"/>
</dbReference>
<dbReference type="GO" id="GO:0016787">
    <property type="term" value="F:hydrolase activity"/>
    <property type="evidence" value="ECO:0007669"/>
    <property type="project" value="InterPro"/>
</dbReference>
<protein>
    <submittedName>
        <fullName evidence="2">Phosphoesterase</fullName>
    </submittedName>
</protein>
<gene>
    <name evidence="2" type="ORF">AOA14_09300</name>
</gene>
<dbReference type="InterPro" id="IPR029052">
    <property type="entry name" value="Metallo-depent_PP-like"/>
</dbReference>
<dbReference type="SUPFAM" id="SSF56300">
    <property type="entry name" value="Metallo-dependent phosphatases"/>
    <property type="match status" value="1"/>
</dbReference>
<dbReference type="PANTHER" id="PTHR39323">
    <property type="entry name" value="BLR1149 PROTEIN"/>
    <property type="match status" value="1"/>
</dbReference>
<dbReference type="InterPro" id="IPR004843">
    <property type="entry name" value="Calcineurin-like_PHP"/>
</dbReference>
<feature type="domain" description="Calcineurin-like phosphoesterase" evidence="1">
    <location>
        <begin position="44"/>
        <end position="129"/>
    </location>
</feature>
<dbReference type="AlphaFoldDB" id="A0A142VYE2"/>
<dbReference type="Gene3D" id="3.60.21.10">
    <property type="match status" value="1"/>
</dbReference>
<evidence type="ECO:0000313" key="2">
    <source>
        <dbReference type="EMBL" id="AMU94796.1"/>
    </source>
</evidence>
<dbReference type="NCBIfam" id="TIGR04123">
    <property type="entry name" value="P_estr_lig_assc"/>
    <property type="match status" value="1"/>
</dbReference>
<dbReference type="InterPro" id="IPR026336">
    <property type="entry name" value="PdeM-like"/>
</dbReference>
<sequence>MALARGAVARHSGAMPPAPAFDFAGQTFHLHAERALFWPRHGALIVADLHLEKASWYAARGQPLPPYDSQDTLDRLTDLARRTGARAVWCLGDSFHDRTADERIAPATADRLRALGAMTELVWVAGNHDGLTAGAWGGTIADALCVDGIMLRHQCCPKEAWPEISGHFHPKLRLQLRGRPVSRPCFAHDAKRLILPAFGSLTGGLDVFDPAIAANFAGSYHAALNAQGRLLAFPSTAATHDDATASKRAATR</sequence>
<evidence type="ECO:0000313" key="3">
    <source>
        <dbReference type="Proteomes" id="UP000076234"/>
    </source>
</evidence>
<reference evidence="2 3" key="2">
    <citation type="journal article" date="2016" name="Genome Announc.">
        <title>Complete Genome Sequence of Sphingopyxis terrae Strain 203-1 (NBRC 111660), a Polyethylene Glycol Degrader.</title>
        <authorList>
            <person name="Ohtsubo Y."/>
            <person name="Nonoyama S."/>
            <person name="Nagata Y."/>
            <person name="Numata M."/>
            <person name="Tsuchikane K."/>
            <person name="Hosoyama A."/>
            <person name="Yamazoe A."/>
            <person name="Tsuda M."/>
            <person name="Fujita N."/>
            <person name="Kawai F."/>
        </authorList>
    </citation>
    <scope>NUCLEOTIDE SEQUENCE [LARGE SCALE GENOMIC DNA]</scope>
    <source>
        <strain evidence="2 3">203-1</strain>
    </source>
</reference>
<name>A0A142VYE2_9SPHN</name>
<dbReference type="Proteomes" id="UP000076234">
    <property type="component" value="Chromosome"/>
</dbReference>
<dbReference type="KEGG" id="ster:AOA14_09300"/>
<dbReference type="EMBL" id="CP013342">
    <property type="protein sequence ID" value="AMU94796.1"/>
    <property type="molecule type" value="Genomic_DNA"/>
</dbReference>
<reference evidence="3" key="1">
    <citation type="submission" date="2015-11" db="EMBL/GenBank/DDBJ databases">
        <title>Complete genome sequence of a polyethylene glycol-degrading strain Sphingopyxis terrae strain 203-1 (NBRC 15098).</title>
        <authorList>
            <person name="Yoshiyuki O."/>
            <person name="Shouta N."/>
            <person name="Nagata Y."/>
            <person name="Numata M."/>
            <person name="Tsuchikane K."/>
            <person name="Hosoyama A."/>
            <person name="Yamazoe A."/>
            <person name="Tsuda M."/>
            <person name="Fujita N."/>
            <person name="Kawai F."/>
        </authorList>
    </citation>
    <scope>NUCLEOTIDE SEQUENCE [LARGE SCALE GENOMIC DNA]</scope>
    <source>
        <strain evidence="3">203-1</strain>
    </source>
</reference>
<accession>A0A142VYE2</accession>
<proteinExistence type="predicted"/>